<sequence length="94" mass="10780">MNNRIKQGRYQPQQQPQPPDIESLDIRLIHTLAKLFGESAKNLKTEQVKKARSNENDIKRDRFSEASRLALMDCKLVKIAPRANVSADYKVVNC</sequence>
<keyword evidence="3" id="KW-1185">Reference proteome</keyword>
<dbReference type="Proteomes" id="UP000242222">
    <property type="component" value="Unassembled WGS sequence"/>
</dbReference>
<gene>
    <name evidence="2" type="ORF">SAMN05216516_103269</name>
</gene>
<evidence type="ECO:0000313" key="2">
    <source>
        <dbReference type="EMBL" id="SFN20356.1"/>
    </source>
</evidence>
<name>A0A1I4X4M3_9GAMM</name>
<feature type="region of interest" description="Disordered" evidence="1">
    <location>
        <begin position="1"/>
        <end position="21"/>
    </location>
</feature>
<organism evidence="2 3">
    <name type="scientific">Izhakiella capsodis</name>
    <dbReference type="NCBI Taxonomy" id="1367852"/>
    <lineage>
        <taxon>Bacteria</taxon>
        <taxon>Pseudomonadati</taxon>
        <taxon>Pseudomonadota</taxon>
        <taxon>Gammaproteobacteria</taxon>
        <taxon>Enterobacterales</taxon>
        <taxon>Erwiniaceae</taxon>
        <taxon>Izhakiella</taxon>
    </lineage>
</organism>
<reference evidence="3" key="1">
    <citation type="submission" date="2016-10" db="EMBL/GenBank/DDBJ databases">
        <authorList>
            <person name="Varghese N."/>
            <person name="Submissions S."/>
        </authorList>
    </citation>
    <scope>NUCLEOTIDE SEQUENCE [LARGE SCALE GENOMIC DNA]</scope>
    <source>
        <strain evidence="3">N6PO6</strain>
    </source>
</reference>
<evidence type="ECO:0000313" key="3">
    <source>
        <dbReference type="Proteomes" id="UP000242222"/>
    </source>
</evidence>
<dbReference type="AlphaFoldDB" id="A0A1I4X4M3"/>
<proteinExistence type="predicted"/>
<accession>A0A1I4X4M3</accession>
<dbReference type="RefSeq" id="WP_092876689.1">
    <property type="nucleotide sequence ID" value="NZ_FOVC01000003.1"/>
</dbReference>
<dbReference type="EMBL" id="FOVC01000003">
    <property type="protein sequence ID" value="SFN20356.1"/>
    <property type="molecule type" value="Genomic_DNA"/>
</dbReference>
<protein>
    <submittedName>
        <fullName evidence="2">Uncharacterized protein</fullName>
    </submittedName>
</protein>
<evidence type="ECO:0000256" key="1">
    <source>
        <dbReference type="SAM" id="MobiDB-lite"/>
    </source>
</evidence>
<dbReference type="OrthoDB" id="6629596at2"/>